<dbReference type="InterPro" id="IPR025309">
    <property type="entry name" value="KTSC_dom"/>
</dbReference>
<proteinExistence type="predicted"/>
<feature type="domain" description="KTSC" evidence="1">
    <location>
        <begin position="3"/>
        <end position="59"/>
    </location>
</feature>
<protein>
    <submittedName>
        <fullName evidence="2">KTSC domain-containing protein</fullName>
    </submittedName>
</protein>
<reference evidence="2 3" key="1">
    <citation type="submission" date="2020-06" db="EMBL/GenBank/DDBJ databases">
        <title>Dyadobacter sandarakinus sp. nov., isolated from the soil of the Arctic Yellow River Station.</title>
        <authorList>
            <person name="Zhang Y."/>
            <person name="Peng F."/>
        </authorList>
    </citation>
    <scope>NUCLEOTIDE SEQUENCE [LARGE SCALE GENOMIC DNA]</scope>
    <source>
        <strain evidence="2 3">Q3-56</strain>
    </source>
</reference>
<accession>A0ABX7I653</accession>
<sequence length="65" mass="7661">MPSSVVAHFSYDEETGTLRIRYVSGMVYDYRKVPLEVYRAMRDAPSKGIFLNTFIKDQYDFEKVE</sequence>
<gene>
    <name evidence="2" type="ORF">HWI92_05970</name>
</gene>
<dbReference type="EMBL" id="CP056775">
    <property type="protein sequence ID" value="QRR00486.1"/>
    <property type="molecule type" value="Genomic_DNA"/>
</dbReference>
<evidence type="ECO:0000313" key="3">
    <source>
        <dbReference type="Proteomes" id="UP000612680"/>
    </source>
</evidence>
<evidence type="ECO:0000313" key="2">
    <source>
        <dbReference type="EMBL" id="QRR00486.1"/>
    </source>
</evidence>
<keyword evidence="3" id="KW-1185">Reference proteome</keyword>
<organism evidence="2 3">
    <name type="scientific">Dyadobacter sandarakinus</name>
    <dbReference type="NCBI Taxonomy" id="2747268"/>
    <lineage>
        <taxon>Bacteria</taxon>
        <taxon>Pseudomonadati</taxon>
        <taxon>Bacteroidota</taxon>
        <taxon>Cytophagia</taxon>
        <taxon>Cytophagales</taxon>
        <taxon>Spirosomataceae</taxon>
        <taxon>Dyadobacter</taxon>
    </lineage>
</organism>
<dbReference type="Pfam" id="PF13619">
    <property type="entry name" value="KTSC"/>
    <property type="match status" value="1"/>
</dbReference>
<dbReference type="RefSeq" id="WP_204661589.1">
    <property type="nucleotide sequence ID" value="NZ_CP056775.1"/>
</dbReference>
<name>A0ABX7I653_9BACT</name>
<evidence type="ECO:0000259" key="1">
    <source>
        <dbReference type="Pfam" id="PF13619"/>
    </source>
</evidence>
<dbReference type="Proteomes" id="UP000612680">
    <property type="component" value="Chromosome"/>
</dbReference>